<evidence type="ECO:0000256" key="2">
    <source>
        <dbReference type="ARBA" id="ARBA00007001"/>
    </source>
</evidence>
<organism evidence="10 11">
    <name type="scientific">Capsicum baccatum</name>
    <name type="common">Peruvian pepper</name>
    <dbReference type="NCBI Taxonomy" id="33114"/>
    <lineage>
        <taxon>Eukaryota</taxon>
        <taxon>Viridiplantae</taxon>
        <taxon>Streptophyta</taxon>
        <taxon>Embryophyta</taxon>
        <taxon>Tracheophyta</taxon>
        <taxon>Spermatophyta</taxon>
        <taxon>Magnoliopsida</taxon>
        <taxon>eudicotyledons</taxon>
        <taxon>Gunneridae</taxon>
        <taxon>Pentapetalae</taxon>
        <taxon>asterids</taxon>
        <taxon>lamiids</taxon>
        <taxon>Solanales</taxon>
        <taxon>Solanaceae</taxon>
        <taxon>Solanoideae</taxon>
        <taxon>Capsiceae</taxon>
        <taxon>Capsicum</taxon>
    </lineage>
</organism>
<feature type="transmembrane region" description="Helical" evidence="9">
    <location>
        <begin position="53"/>
        <end position="74"/>
    </location>
</feature>
<comment type="caution">
    <text evidence="10">The sequence shown here is derived from an EMBL/GenBank/DDBJ whole genome shotgun (WGS) entry which is preliminary data.</text>
</comment>
<dbReference type="PANTHER" id="PTHR12570">
    <property type="match status" value="1"/>
</dbReference>
<dbReference type="AlphaFoldDB" id="A0A2G2W9F5"/>
<keyword evidence="9" id="KW-0406">Ion transport</keyword>
<feature type="transmembrane region" description="Helical" evidence="9">
    <location>
        <begin position="238"/>
        <end position="262"/>
    </location>
</feature>
<name>A0A2G2W9F5_CAPBA</name>
<evidence type="ECO:0000256" key="7">
    <source>
        <dbReference type="ARBA" id="ARBA00023136"/>
    </source>
</evidence>
<keyword evidence="9" id="KW-1003">Cell membrane</keyword>
<dbReference type="GO" id="GO:0005886">
    <property type="term" value="C:plasma membrane"/>
    <property type="evidence" value="ECO:0007669"/>
    <property type="project" value="UniProtKB-SubCell"/>
</dbReference>
<dbReference type="EMBL" id="MLFT02000008">
    <property type="protein sequence ID" value="PHT41870.1"/>
    <property type="molecule type" value="Genomic_DNA"/>
</dbReference>
<protein>
    <recommendedName>
        <fullName evidence="9">Probable magnesium transporter</fullName>
    </recommendedName>
</protein>
<evidence type="ECO:0000256" key="6">
    <source>
        <dbReference type="ARBA" id="ARBA00022989"/>
    </source>
</evidence>
<comment type="similarity">
    <text evidence="2 9">Belongs to the NIPA (TC 2.A.7) family.</text>
</comment>
<feature type="transmembrane region" description="Helical" evidence="9">
    <location>
        <begin position="106"/>
        <end position="125"/>
    </location>
</feature>
<evidence type="ECO:0000256" key="8">
    <source>
        <dbReference type="ARBA" id="ARBA00025284"/>
    </source>
</evidence>
<gene>
    <name evidence="10" type="ORF">CQW23_20724</name>
</gene>
<feature type="transmembrane region" description="Helical" evidence="9">
    <location>
        <begin position="6"/>
        <end position="26"/>
    </location>
</feature>
<keyword evidence="7 9" id="KW-0472">Membrane</keyword>
<feature type="transmembrane region" description="Helical" evidence="9">
    <location>
        <begin position="80"/>
        <end position="99"/>
    </location>
</feature>
<evidence type="ECO:0000256" key="5">
    <source>
        <dbReference type="ARBA" id="ARBA00022753"/>
    </source>
</evidence>
<dbReference type="InterPro" id="IPR008521">
    <property type="entry name" value="Mg_trans_NIPA"/>
</dbReference>
<keyword evidence="5 9" id="KW-0967">Endosome</keyword>
<feature type="transmembrane region" description="Helical" evidence="9">
    <location>
        <begin position="174"/>
        <end position="198"/>
    </location>
</feature>
<keyword evidence="9" id="KW-0460">Magnesium</keyword>
<evidence type="ECO:0000256" key="3">
    <source>
        <dbReference type="ARBA" id="ARBA00011738"/>
    </source>
</evidence>
<dbReference type="OrthoDB" id="6428174at2759"/>
<dbReference type="PANTHER" id="PTHR12570:SF11">
    <property type="entry name" value="MAGNESIUM TRANSPORTER NIPA6-RELATED"/>
    <property type="match status" value="1"/>
</dbReference>
<keyword evidence="4 9" id="KW-0812">Transmembrane</keyword>
<evidence type="ECO:0000256" key="4">
    <source>
        <dbReference type="ARBA" id="ARBA00022692"/>
    </source>
</evidence>
<keyword evidence="9" id="KW-0813">Transport</keyword>
<feature type="transmembrane region" description="Helical" evidence="9">
    <location>
        <begin position="274"/>
        <end position="293"/>
    </location>
</feature>
<dbReference type="SUPFAM" id="SSF103481">
    <property type="entry name" value="Multidrug resistance efflux transporter EmrE"/>
    <property type="match status" value="1"/>
</dbReference>
<comment type="subunit">
    <text evidence="3 9">Homodimer.</text>
</comment>
<reference evidence="11" key="2">
    <citation type="journal article" date="2017" name="J. Anim. Genet.">
        <title>Multiple reference genome sequences of hot pepper reveal the massive evolution of plant disease resistance genes by retroduplication.</title>
        <authorList>
            <person name="Kim S."/>
            <person name="Park J."/>
            <person name="Yeom S.-I."/>
            <person name="Kim Y.-M."/>
            <person name="Seo E."/>
            <person name="Kim K.-T."/>
            <person name="Kim M.-S."/>
            <person name="Lee J.M."/>
            <person name="Cheong K."/>
            <person name="Shin H.-S."/>
            <person name="Kim S.-B."/>
            <person name="Han K."/>
            <person name="Lee J."/>
            <person name="Park M."/>
            <person name="Lee H.-A."/>
            <person name="Lee H.-Y."/>
            <person name="Lee Y."/>
            <person name="Oh S."/>
            <person name="Lee J.H."/>
            <person name="Choi E."/>
            <person name="Choi E."/>
            <person name="Lee S.E."/>
            <person name="Jeon J."/>
            <person name="Kim H."/>
            <person name="Choi G."/>
            <person name="Song H."/>
            <person name="Lee J."/>
            <person name="Lee S.-C."/>
            <person name="Kwon J.-K."/>
            <person name="Lee H.-Y."/>
            <person name="Koo N."/>
            <person name="Hong Y."/>
            <person name="Kim R.W."/>
            <person name="Kang W.-H."/>
            <person name="Huh J.H."/>
            <person name="Kang B.-C."/>
            <person name="Yang T.-J."/>
            <person name="Lee Y.-H."/>
            <person name="Bennetzen J.L."/>
            <person name="Choi D."/>
        </authorList>
    </citation>
    <scope>NUCLEOTIDE SEQUENCE [LARGE SCALE GENOMIC DNA]</scope>
    <source>
        <strain evidence="11">cv. PBC81</strain>
    </source>
</reference>
<accession>A0A2G2W9F5</accession>
<dbReference type="InterPro" id="IPR037185">
    <property type="entry name" value="EmrE-like"/>
</dbReference>
<evidence type="ECO:0000313" key="11">
    <source>
        <dbReference type="Proteomes" id="UP000224567"/>
    </source>
</evidence>
<dbReference type="GO" id="GO:0005769">
    <property type="term" value="C:early endosome"/>
    <property type="evidence" value="ECO:0007669"/>
    <property type="project" value="UniProtKB-SubCell"/>
</dbReference>
<comment type="function">
    <text evidence="8 9">Acts as a Mg(2+) transporter. Can also transport other divalent cations such as Fe(2+), Sr(2+), Ba(2+), Mn(2+) and Co(2+) but to a much less extent than Mg(2+).</text>
</comment>
<evidence type="ECO:0000313" key="10">
    <source>
        <dbReference type="EMBL" id="PHT41870.1"/>
    </source>
</evidence>
<feature type="transmembrane region" description="Helical" evidence="9">
    <location>
        <begin position="213"/>
        <end position="231"/>
    </location>
</feature>
<sequence length="372" mass="40404">MGFSENTTGLVLAIVSSLFIGTSFILKKKGLKRAAAAGTPAGVGGYTYLREPLWWAGMITMIVGEVSNFVAYIYAPAVLVTPLGALSIIISAVLAHFMLRERLQRLGVVGCILCIVGSVVIVIHAPQEHMPTSVLEIWILAIQPAFVIYVAATISIVVALMLHFEPRYGQTNVLVYLGICSLMGALTVVSIKAIGIAIKLTLEGISQIAYPQTWFFLAVAVICVVMQLNYLNKALDTFNAAIVSPVYYVMFTTLTIIASAIMFKDWAGQNASSIVSEMCGFITVLSGTIVLHVTREQEPANPPDSRSRLQKLKLHPQLTVYFLFCFVDEHSCLSSAMLSFVFSYEHNFGNATSQGHLVAEAWYGSLLSCCAN</sequence>
<proteinExistence type="inferred from homology"/>
<feature type="transmembrane region" description="Helical" evidence="9">
    <location>
        <begin position="137"/>
        <end position="162"/>
    </location>
</feature>
<reference evidence="10 11" key="1">
    <citation type="journal article" date="2017" name="Genome Biol.">
        <title>New reference genome sequences of hot pepper reveal the massive evolution of plant disease-resistance genes by retroduplication.</title>
        <authorList>
            <person name="Kim S."/>
            <person name="Park J."/>
            <person name="Yeom S.I."/>
            <person name="Kim Y.M."/>
            <person name="Seo E."/>
            <person name="Kim K.T."/>
            <person name="Kim M.S."/>
            <person name="Lee J.M."/>
            <person name="Cheong K."/>
            <person name="Shin H.S."/>
            <person name="Kim S.B."/>
            <person name="Han K."/>
            <person name="Lee J."/>
            <person name="Park M."/>
            <person name="Lee H.A."/>
            <person name="Lee H.Y."/>
            <person name="Lee Y."/>
            <person name="Oh S."/>
            <person name="Lee J.H."/>
            <person name="Choi E."/>
            <person name="Choi E."/>
            <person name="Lee S.E."/>
            <person name="Jeon J."/>
            <person name="Kim H."/>
            <person name="Choi G."/>
            <person name="Song H."/>
            <person name="Lee J."/>
            <person name="Lee S.C."/>
            <person name="Kwon J.K."/>
            <person name="Lee H.Y."/>
            <person name="Koo N."/>
            <person name="Hong Y."/>
            <person name="Kim R.W."/>
            <person name="Kang W.H."/>
            <person name="Huh J.H."/>
            <person name="Kang B.C."/>
            <person name="Yang T.J."/>
            <person name="Lee Y.H."/>
            <person name="Bennetzen J.L."/>
            <person name="Choi D."/>
        </authorList>
    </citation>
    <scope>NUCLEOTIDE SEQUENCE [LARGE SCALE GENOMIC DNA]</scope>
    <source>
        <strain evidence="11">cv. PBC81</strain>
    </source>
</reference>
<dbReference type="GO" id="GO:0015095">
    <property type="term" value="F:magnesium ion transmembrane transporter activity"/>
    <property type="evidence" value="ECO:0007669"/>
    <property type="project" value="UniProtKB-UniRule"/>
</dbReference>
<dbReference type="Proteomes" id="UP000224567">
    <property type="component" value="Unassembled WGS sequence"/>
</dbReference>
<comment type="subcellular location">
    <subcellularLocation>
        <location evidence="9">Cell membrane</location>
        <topology evidence="9">Multi-pass membrane protein</topology>
    </subcellularLocation>
    <subcellularLocation>
        <location evidence="9">Early endosome</location>
    </subcellularLocation>
    <subcellularLocation>
        <location evidence="1">Membrane</location>
        <topology evidence="1">Multi-pass membrane protein</topology>
    </subcellularLocation>
</comment>
<keyword evidence="6 9" id="KW-1133">Transmembrane helix</keyword>
<dbReference type="Pfam" id="PF05653">
    <property type="entry name" value="Mg_trans_NIPA"/>
    <property type="match status" value="1"/>
</dbReference>
<keyword evidence="11" id="KW-1185">Reference proteome</keyword>
<evidence type="ECO:0000256" key="1">
    <source>
        <dbReference type="ARBA" id="ARBA00004141"/>
    </source>
</evidence>
<evidence type="ECO:0000256" key="9">
    <source>
        <dbReference type="RuleBase" id="RU363078"/>
    </source>
</evidence>